<dbReference type="InterPro" id="IPR052742">
    <property type="entry name" value="Mito_N-acetyltransferase"/>
</dbReference>
<reference evidence="2 3" key="1">
    <citation type="submission" date="2018-02" db="EMBL/GenBank/DDBJ databases">
        <title>Genomic Encyclopedia of Archaeal and Bacterial Type Strains, Phase II (KMG-II): from individual species to whole genera.</title>
        <authorList>
            <person name="Goeker M."/>
        </authorList>
    </citation>
    <scope>NUCLEOTIDE SEQUENCE [LARGE SCALE GENOMIC DNA]</scope>
    <source>
        <strain evidence="2 3">YU 961-1</strain>
    </source>
</reference>
<evidence type="ECO:0000313" key="3">
    <source>
        <dbReference type="Proteomes" id="UP000239203"/>
    </source>
</evidence>
<dbReference type="PANTHER" id="PTHR43138:SF1">
    <property type="entry name" value="N-ACETYLTRANSFERASE ACA1"/>
    <property type="match status" value="1"/>
</dbReference>
<keyword evidence="2" id="KW-0808">Transferase</keyword>
<sequence length="160" mass="17475">MSPVIRLAEPGDWARIWPLWHRVVAAGETYMWDPATDRDTAERLWMAGEVFVVEDGADVVATALLKPNQPGLGDHIANAGFMVDPDHAGRGIGRQLAVAVVEHARAAGYRGMQFNAVISTNTGAVALWTSLGFEVVATIPDAFRHPRLGPVPVHIMYRRL</sequence>
<name>A0A2S6GXE0_9PSEU</name>
<dbReference type="PANTHER" id="PTHR43138">
    <property type="entry name" value="ACETYLTRANSFERASE, GNAT FAMILY"/>
    <property type="match status" value="1"/>
</dbReference>
<protein>
    <submittedName>
        <fullName evidence="2">L-amino acid N-acyltransferase YncA</fullName>
    </submittedName>
</protein>
<evidence type="ECO:0000259" key="1">
    <source>
        <dbReference type="PROSITE" id="PS51186"/>
    </source>
</evidence>
<dbReference type="InterPro" id="IPR000182">
    <property type="entry name" value="GNAT_dom"/>
</dbReference>
<accession>A0A2S6GXE0</accession>
<dbReference type="InterPro" id="IPR016181">
    <property type="entry name" value="Acyl_CoA_acyltransferase"/>
</dbReference>
<organism evidence="2 3">
    <name type="scientific">Actinokineospora auranticolor</name>
    <dbReference type="NCBI Taxonomy" id="155976"/>
    <lineage>
        <taxon>Bacteria</taxon>
        <taxon>Bacillati</taxon>
        <taxon>Actinomycetota</taxon>
        <taxon>Actinomycetes</taxon>
        <taxon>Pseudonocardiales</taxon>
        <taxon>Pseudonocardiaceae</taxon>
        <taxon>Actinokineospora</taxon>
    </lineage>
</organism>
<dbReference type="Gene3D" id="3.40.630.30">
    <property type="match status" value="1"/>
</dbReference>
<keyword evidence="2" id="KW-0012">Acyltransferase</keyword>
<dbReference type="Proteomes" id="UP000239203">
    <property type="component" value="Unassembled WGS sequence"/>
</dbReference>
<proteinExistence type="predicted"/>
<feature type="domain" description="N-acetyltransferase" evidence="1">
    <location>
        <begin position="3"/>
        <end position="160"/>
    </location>
</feature>
<dbReference type="PROSITE" id="PS51186">
    <property type="entry name" value="GNAT"/>
    <property type="match status" value="1"/>
</dbReference>
<dbReference type="SUPFAM" id="SSF55729">
    <property type="entry name" value="Acyl-CoA N-acyltransferases (Nat)"/>
    <property type="match status" value="1"/>
</dbReference>
<dbReference type="Pfam" id="PF00583">
    <property type="entry name" value="Acetyltransf_1"/>
    <property type="match status" value="1"/>
</dbReference>
<dbReference type="CDD" id="cd04301">
    <property type="entry name" value="NAT_SF"/>
    <property type="match status" value="1"/>
</dbReference>
<dbReference type="GO" id="GO:0016747">
    <property type="term" value="F:acyltransferase activity, transferring groups other than amino-acyl groups"/>
    <property type="evidence" value="ECO:0007669"/>
    <property type="project" value="InterPro"/>
</dbReference>
<comment type="caution">
    <text evidence="2">The sequence shown here is derived from an EMBL/GenBank/DDBJ whole genome shotgun (WGS) entry which is preliminary data.</text>
</comment>
<evidence type="ECO:0000313" key="2">
    <source>
        <dbReference type="EMBL" id="PPK69857.1"/>
    </source>
</evidence>
<gene>
    <name evidence="2" type="ORF">CLV40_103467</name>
</gene>
<dbReference type="AlphaFoldDB" id="A0A2S6GXE0"/>
<dbReference type="EMBL" id="PTIX01000003">
    <property type="protein sequence ID" value="PPK69857.1"/>
    <property type="molecule type" value="Genomic_DNA"/>
</dbReference>
<dbReference type="RefSeq" id="WP_181043373.1">
    <property type="nucleotide sequence ID" value="NZ_CP154825.1"/>
</dbReference>
<keyword evidence="3" id="KW-1185">Reference proteome</keyword>